<evidence type="ECO:0000313" key="3">
    <source>
        <dbReference type="Proteomes" id="UP000311919"/>
    </source>
</evidence>
<dbReference type="AlphaFoldDB" id="A0A4Z2DPZ4"/>
<dbReference type="GO" id="GO:0003677">
    <property type="term" value="F:DNA binding"/>
    <property type="evidence" value="ECO:0007669"/>
    <property type="project" value="UniProtKB-KW"/>
</dbReference>
<keyword evidence="3" id="KW-1185">Reference proteome</keyword>
<dbReference type="Proteomes" id="UP000311919">
    <property type="component" value="Unassembled WGS sequence"/>
</dbReference>
<dbReference type="OrthoDB" id="6159439at2759"/>
<reference evidence="2 3" key="1">
    <citation type="submission" date="2019-03" db="EMBL/GenBank/DDBJ databases">
        <title>An improved genome assembly of the fluke Schistosoma japonicum.</title>
        <authorList>
            <person name="Hu W."/>
            <person name="Luo F."/>
            <person name="Yin M."/>
            <person name="Mo X."/>
            <person name="Sun C."/>
            <person name="Wu Q."/>
            <person name="Zhu B."/>
            <person name="Xiang M."/>
            <person name="Wang J."/>
            <person name="Wang Y."/>
            <person name="Zhang T."/>
            <person name="Xu B."/>
            <person name="Zheng H."/>
            <person name="Feng Z."/>
        </authorList>
    </citation>
    <scope>NUCLEOTIDE SEQUENCE [LARGE SCALE GENOMIC DNA]</scope>
    <source>
        <strain evidence="2">HuSjv2</strain>
        <tissue evidence="2">Worms</tissue>
    </source>
</reference>
<proteinExistence type="predicted"/>
<evidence type="ECO:0000313" key="2">
    <source>
        <dbReference type="EMBL" id="TNN18230.1"/>
    </source>
</evidence>
<keyword evidence="2" id="KW-0238">DNA-binding</keyword>
<keyword evidence="2" id="KW-0371">Homeobox</keyword>
<dbReference type="STRING" id="6182.A0A4Z2DPZ4"/>
<comment type="caution">
    <text evidence="2">The sequence shown here is derived from an EMBL/GenBank/DDBJ whole genome shotgun (WGS) entry which is preliminary data.</text>
</comment>
<feature type="region of interest" description="Disordered" evidence="1">
    <location>
        <begin position="67"/>
        <end position="93"/>
    </location>
</feature>
<accession>A0A4Z2DPZ4</accession>
<dbReference type="EMBL" id="SKCS01000080">
    <property type="protein sequence ID" value="TNN18230.1"/>
    <property type="molecule type" value="Genomic_DNA"/>
</dbReference>
<protein>
    <submittedName>
        <fullName evidence="2">Gsx family homeobox</fullName>
    </submittedName>
</protein>
<evidence type="ECO:0000256" key="1">
    <source>
        <dbReference type="SAM" id="MobiDB-lite"/>
    </source>
</evidence>
<name>A0A4Z2DPZ4_SCHJA</name>
<gene>
    <name evidence="2" type="ORF">EWB00_010523</name>
</gene>
<organism evidence="2 3">
    <name type="scientific">Schistosoma japonicum</name>
    <name type="common">Blood fluke</name>
    <dbReference type="NCBI Taxonomy" id="6182"/>
    <lineage>
        <taxon>Eukaryota</taxon>
        <taxon>Metazoa</taxon>
        <taxon>Spiralia</taxon>
        <taxon>Lophotrochozoa</taxon>
        <taxon>Platyhelminthes</taxon>
        <taxon>Trematoda</taxon>
        <taxon>Digenea</taxon>
        <taxon>Strigeidida</taxon>
        <taxon>Schistosomatoidea</taxon>
        <taxon>Schistosomatidae</taxon>
        <taxon>Schistosoma</taxon>
    </lineage>
</organism>
<feature type="compositionally biased region" description="Low complexity" evidence="1">
    <location>
        <begin position="71"/>
        <end position="92"/>
    </location>
</feature>
<sequence length="403" mass="46293">MISTSYMRNTSSCSMNQCNCLNDLPSHIETLNSNQNMHENNKNSQHYYPYDKKCYHQLQMKMNQTDTIDISNSSSGGSGNSRSSSTGSSHTSCMLFSPQNKFRRTDPMDLTNASEELLPSTATTTSDRFFQFDRLQERNSQYGVTERQNSLPYSVNPHHWDDYERIDQVCPTTSTSISIPSSSIQSVGRINPLNLLMSSTTGSVSPSVSNTNFLKVFNHELIPWYTDHMHKFNQHNSTTTTNHNNSSSHLDYTLPTYFNDTNWHPNMLTLNEQLNIIEHRTSTLAYKEQYATLSNEFLMMNAYYDKLKMTAINTTTTTTDSMNNISNIMTVADKLEKYWSTDDMILYNQPLEMTRNRQHLESLSNSFPRTSSTSTSIIIITYYTNNFNFNNSNTNHHINITFQ</sequence>